<dbReference type="EMBL" id="LCAB01000001">
    <property type="protein sequence ID" value="KKR83850.1"/>
    <property type="molecule type" value="Genomic_DNA"/>
</dbReference>
<evidence type="ECO:0000313" key="1">
    <source>
        <dbReference type="EMBL" id="KKR83850.1"/>
    </source>
</evidence>
<organism evidence="1 2">
    <name type="scientific">Candidatus Daviesbacteria bacterium GW2011_GWA2_40_9</name>
    <dbReference type="NCBI Taxonomy" id="1618424"/>
    <lineage>
        <taxon>Bacteria</taxon>
        <taxon>Candidatus Daviesiibacteriota</taxon>
    </lineage>
</organism>
<dbReference type="AlphaFoldDB" id="A0A0G0WHP1"/>
<sequence length="180" mass="19430">MELMLVIGIIAGLVALILPKMNNFQKYQKLDDTAQQLQSHIRLAQNQASSGVKCLSGARAKNWSLVLENTRSYKIVPQCTDGTDKPTTVYSLPAETEILTLEVVTAAGSCSDTSKVFAGYSLIFDNITADTNFNIPEVSPCFSYTAQPVKNLGVFLTLSALPTEFTSVVVQKGGGIYVSN</sequence>
<protein>
    <submittedName>
        <fullName evidence="1">Uncharacterized protein</fullName>
    </submittedName>
</protein>
<dbReference type="SUPFAM" id="SSF54523">
    <property type="entry name" value="Pili subunits"/>
    <property type="match status" value="1"/>
</dbReference>
<dbReference type="Gene3D" id="3.30.700.10">
    <property type="entry name" value="Glycoprotein, Type 4 Pilin"/>
    <property type="match status" value="1"/>
</dbReference>
<evidence type="ECO:0000313" key="2">
    <source>
        <dbReference type="Proteomes" id="UP000034601"/>
    </source>
</evidence>
<proteinExistence type="predicted"/>
<reference evidence="1 2" key="1">
    <citation type="journal article" date="2015" name="Nature">
        <title>rRNA introns, odd ribosomes, and small enigmatic genomes across a large radiation of phyla.</title>
        <authorList>
            <person name="Brown C.T."/>
            <person name="Hug L.A."/>
            <person name="Thomas B.C."/>
            <person name="Sharon I."/>
            <person name="Castelle C.J."/>
            <person name="Singh A."/>
            <person name="Wilkins M.J."/>
            <person name="Williams K.H."/>
            <person name="Banfield J.F."/>
        </authorList>
    </citation>
    <scope>NUCLEOTIDE SEQUENCE [LARGE SCALE GENOMIC DNA]</scope>
</reference>
<name>A0A0G0WHP1_9BACT</name>
<comment type="caution">
    <text evidence="1">The sequence shown here is derived from an EMBL/GenBank/DDBJ whole genome shotgun (WGS) entry which is preliminary data.</text>
</comment>
<accession>A0A0G0WHP1</accession>
<dbReference type="Proteomes" id="UP000034601">
    <property type="component" value="Unassembled WGS sequence"/>
</dbReference>
<dbReference type="InterPro" id="IPR045584">
    <property type="entry name" value="Pilin-like"/>
</dbReference>
<gene>
    <name evidence="1" type="ORF">UU29_C0001G0070</name>
</gene>